<evidence type="ECO:0008006" key="6">
    <source>
        <dbReference type="Google" id="ProtNLM"/>
    </source>
</evidence>
<evidence type="ECO:0000313" key="5">
    <source>
        <dbReference type="Proteomes" id="UP000649617"/>
    </source>
</evidence>
<protein>
    <recommendedName>
        <fullName evidence="6">Pentatricopeptide repeat-containing protein, chloroplastic</fullName>
    </recommendedName>
</protein>
<evidence type="ECO:0000256" key="1">
    <source>
        <dbReference type="ARBA" id="ARBA00022737"/>
    </source>
</evidence>
<feature type="region of interest" description="Disordered" evidence="3">
    <location>
        <begin position="491"/>
        <end position="514"/>
    </location>
</feature>
<gene>
    <name evidence="4" type="ORF">SPIL2461_LOCUS13980</name>
</gene>
<dbReference type="InterPro" id="IPR011990">
    <property type="entry name" value="TPR-like_helical_dom_sf"/>
</dbReference>
<proteinExistence type="predicted"/>
<dbReference type="PROSITE" id="PS51375">
    <property type="entry name" value="PPR"/>
    <property type="match status" value="1"/>
</dbReference>
<evidence type="ECO:0000313" key="4">
    <source>
        <dbReference type="EMBL" id="CAE7530803.1"/>
    </source>
</evidence>
<dbReference type="PANTHER" id="PTHR47936">
    <property type="entry name" value="PPR_LONG DOMAIN-CONTAINING PROTEIN"/>
    <property type="match status" value="1"/>
</dbReference>
<keyword evidence="1" id="KW-0677">Repeat</keyword>
<dbReference type="NCBIfam" id="TIGR00756">
    <property type="entry name" value="PPR"/>
    <property type="match status" value="1"/>
</dbReference>
<reference evidence="4" key="1">
    <citation type="submission" date="2021-02" db="EMBL/GenBank/DDBJ databases">
        <authorList>
            <person name="Dougan E. K."/>
            <person name="Rhodes N."/>
            <person name="Thang M."/>
            <person name="Chan C."/>
        </authorList>
    </citation>
    <scope>NUCLEOTIDE SEQUENCE</scope>
</reference>
<accession>A0A812TPL0</accession>
<dbReference type="InterPro" id="IPR002885">
    <property type="entry name" value="PPR_rpt"/>
</dbReference>
<dbReference type="Pfam" id="PF01535">
    <property type="entry name" value="PPR"/>
    <property type="match status" value="2"/>
</dbReference>
<evidence type="ECO:0000256" key="2">
    <source>
        <dbReference type="PROSITE-ProRule" id="PRU00708"/>
    </source>
</evidence>
<evidence type="ECO:0000256" key="3">
    <source>
        <dbReference type="SAM" id="MobiDB-lite"/>
    </source>
</evidence>
<dbReference type="Gene3D" id="1.25.40.10">
    <property type="entry name" value="Tetratricopeptide repeat domain"/>
    <property type="match status" value="2"/>
</dbReference>
<dbReference type="InterPro" id="IPR013785">
    <property type="entry name" value="Aldolase_TIM"/>
</dbReference>
<dbReference type="SUPFAM" id="SSF51445">
    <property type="entry name" value="(Trans)glycosidases"/>
    <property type="match status" value="1"/>
</dbReference>
<dbReference type="EMBL" id="CAJNIZ010031480">
    <property type="protein sequence ID" value="CAE7530803.1"/>
    <property type="molecule type" value="Genomic_DNA"/>
</dbReference>
<dbReference type="OrthoDB" id="419388at2759"/>
<dbReference type="Gene3D" id="3.20.20.70">
    <property type="entry name" value="Aldolase class I"/>
    <property type="match status" value="1"/>
</dbReference>
<feature type="repeat" description="PPR" evidence="2">
    <location>
        <begin position="168"/>
        <end position="202"/>
    </location>
</feature>
<feature type="compositionally biased region" description="Basic and acidic residues" evidence="3">
    <location>
        <begin position="501"/>
        <end position="512"/>
    </location>
</feature>
<comment type="caution">
    <text evidence="4">The sequence shown here is derived from an EMBL/GenBank/DDBJ whole genome shotgun (WGS) entry which is preliminary data.</text>
</comment>
<dbReference type="Proteomes" id="UP000649617">
    <property type="component" value="Unassembled WGS sequence"/>
</dbReference>
<keyword evidence="5" id="KW-1185">Reference proteome</keyword>
<sequence length="1170" mass="129154">MSACEEWSQWNFVLQLFQELKDCQLQRSELTHNTAVTAASDGSHWRGALKLLFELQAVRAEQDVLSFSSTVSACQWNWKAALSVVEEMSKVNVSEDVITLGYTVAACDRGGVMLADVLGLIQATGGQEKCINLRNGFDAKSCTFGSDAWRQLTTSTPGLLARKNVDKECIVYNACISACEKAGQWQHALGLFSEMEGMTIQKTSITYNATVSACEKGHEWELALTIVSQMEHQNVDRCPITYNAAIAACDEAGQWQHVLLLLEDMNRGQLQRDAITYHACVMSCEKSMQWQRALGWFEEMRSQRLEHNSNTLNAVVSSCEQSGQWSVASNKFGPAFFSLAPESVPSLQPGPAEGSESSATSGEWSFVLQNSVLEALITCRDGILQPIQLTNKISGQQLPPPEDAFQANLVLDGRLDRAGEVLSSSDFQVLTMNLGRVENQANASQLSLRMTGWMITAVMELRGTVESAKWSIELRDGSNYLKIALRMSGPADNTSSGLADGEVKRSGKHPVDPEADSELCLLSGNLQGSRVAGKVDGVPVISDHFFFGLEHPQAQNSADRGKYRCCLKQHAEKIAEHGPHADLVLGVAAPGQMRRSFLYYLERERAHPSRKMLHYNSWYDIGTGQQFDAKQAVDRLEHIARELARRGVVLDSFLMDDGWDDPDSGPWDAHSGFSKSDLKQLEERAMHWKTSLGLWFSPFGGYHEARQRRIHAARKAGIPVRGETRERKLAVLRRGGCTQSAPCSEGEGRCQTNEDCKGQLECWHTTHAVSPPGVDLSGLSDSDLRICFDPGARSAFLGLGLKEYYTHFRDAIWKWLRRGANLLKLDGIGNPAGLDQTLEEDFDAAVSLIAELRKISSDVFINLSTGTWPSPFWLLYSDTVWRRGHDHYFEGSGCARERWITYRDAMVYANVVTQSPLFPLSSLMVHGIIFAKDAWDLNRLEGSGTGMSHEPFKHEVRSAFGSGVMLQELYITPSLLNRENWDDIAEAATWASSRTETLADVQWFGGDPAKGEVYGWAAWYGNARNGSASSAILTLRNPSPIRQSVQVDPVKAFSLPGYANSPLVLNTPFSDQRPRQIQLVRGRVTSIDLPAFAVLVFDTSGPTPSAWAVYLDILVDNLAVLFWTVLAVLVAGFSLRGGSAASAAPAAPAVPLEELRRRRLAALERRGADR</sequence>
<name>A0A812TPL0_SYMPI</name>
<dbReference type="InterPro" id="IPR017853">
    <property type="entry name" value="GH"/>
</dbReference>
<dbReference type="AlphaFoldDB" id="A0A812TPL0"/>
<dbReference type="PANTHER" id="PTHR47936:SF1">
    <property type="entry name" value="PENTATRICOPEPTIDE REPEAT-CONTAINING PROTEIN GUN1, CHLOROPLASTIC"/>
    <property type="match status" value="1"/>
</dbReference>
<organism evidence="4 5">
    <name type="scientific">Symbiodinium pilosum</name>
    <name type="common">Dinoflagellate</name>
    <dbReference type="NCBI Taxonomy" id="2952"/>
    <lineage>
        <taxon>Eukaryota</taxon>
        <taxon>Sar</taxon>
        <taxon>Alveolata</taxon>
        <taxon>Dinophyceae</taxon>
        <taxon>Suessiales</taxon>
        <taxon>Symbiodiniaceae</taxon>
        <taxon>Symbiodinium</taxon>
    </lineage>
</organism>